<accession>A0A7U4DKS8</accession>
<feature type="transmembrane region" description="Helical" evidence="1">
    <location>
        <begin position="55"/>
        <end position="73"/>
    </location>
</feature>
<feature type="transmembrane region" description="Helical" evidence="1">
    <location>
        <begin position="17"/>
        <end position="35"/>
    </location>
</feature>
<feature type="transmembrane region" description="Helical" evidence="1">
    <location>
        <begin position="135"/>
        <end position="159"/>
    </location>
</feature>
<gene>
    <name evidence="2" type="ORF">GY4MC1_1559</name>
</gene>
<evidence type="ECO:0000313" key="2">
    <source>
        <dbReference type="EMBL" id="ADP74338.1"/>
    </source>
</evidence>
<dbReference type="GO" id="GO:0005886">
    <property type="term" value="C:plasma membrane"/>
    <property type="evidence" value="ECO:0007669"/>
    <property type="project" value="UniProtKB-SubCell"/>
</dbReference>
<sequence>MWNIWYSEWRMAIRQRSSYMLLLLWVSVLSLLFLLERNTPALIGYTNMTGTIANLLLYIVPLFMLISGSFAIANEMENGQWRLLCTYPLPTTSYLIGKLAGQFTAQTAVFTLSFGASLAIGLISGSVLSVKWVLALYIFAISLIFFFLVIGLALGAFVATRWQALTLSVGVWFFLIMIWPPALIAVLGLVPYPMIAPLLKIALLSNPAELLRIVLVVQLGGGAVFGQSYDGLVSFLQKGAAWGILGLYVFIYTSFLFILSAWRLERRKAQ</sequence>
<evidence type="ECO:0008006" key="3">
    <source>
        <dbReference type="Google" id="ProtNLM"/>
    </source>
</evidence>
<keyword evidence="1" id="KW-1133">Transmembrane helix</keyword>
<keyword evidence="1" id="KW-0472">Membrane</keyword>
<feature type="transmembrane region" description="Helical" evidence="1">
    <location>
        <begin position="241"/>
        <end position="262"/>
    </location>
</feature>
<feature type="transmembrane region" description="Helical" evidence="1">
    <location>
        <begin position="103"/>
        <end position="123"/>
    </location>
</feature>
<evidence type="ECO:0000256" key="1">
    <source>
        <dbReference type="SAM" id="Phobius"/>
    </source>
</evidence>
<dbReference type="PANTHER" id="PTHR43471">
    <property type="entry name" value="ABC TRANSPORTER PERMEASE"/>
    <property type="match status" value="1"/>
</dbReference>
<dbReference type="EMBL" id="CP002293">
    <property type="protein sequence ID" value="ADP74338.1"/>
    <property type="molecule type" value="Genomic_DNA"/>
</dbReference>
<dbReference type="KEGG" id="gmc:GY4MC1_1559"/>
<dbReference type="Pfam" id="PF12679">
    <property type="entry name" value="ABC2_membrane_2"/>
    <property type="match status" value="1"/>
</dbReference>
<name>A0A7U4DKS8_GEOS0</name>
<dbReference type="GO" id="GO:0140359">
    <property type="term" value="F:ABC-type transporter activity"/>
    <property type="evidence" value="ECO:0007669"/>
    <property type="project" value="InterPro"/>
</dbReference>
<feature type="transmembrane region" description="Helical" evidence="1">
    <location>
        <begin position="171"/>
        <end position="190"/>
    </location>
</feature>
<dbReference type="AlphaFoldDB" id="A0A7U4DKS8"/>
<organism evidence="2">
    <name type="scientific">Geobacillus sp. (strain Y4.1MC1)</name>
    <dbReference type="NCBI Taxonomy" id="581103"/>
    <lineage>
        <taxon>Bacteria</taxon>
        <taxon>Bacillati</taxon>
        <taxon>Bacillota</taxon>
        <taxon>Bacilli</taxon>
        <taxon>Bacillales</taxon>
        <taxon>Anoxybacillaceae</taxon>
        <taxon>Geobacillus</taxon>
    </lineage>
</organism>
<proteinExistence type="predicted"/>
<reference evidence="2" key="1">
    <citation type="submission" date="2010-10" db="EMBL/GenBank/DDBJ databases">
        <title>Complete sequence of chromosome of Geobacillus sp. Y4.1MC1.</title>
        <authorList>
            <consortium name="US DOE Joint Genome Institute"/>
            <person name="Lucas S."/>
            <person name="Copeland A."/>
            <person name="Lapidus A."/>
            <person name="Cheng J.-F."/>
            <person name="Bruce D."/>
            <person name="Goodwin L."/>
            <person name="Pitluck S."/>
            <person name="Chertkov O."/>
            <person name="Zhang X."/>
            <person name="Detter J.C."/>
            <person name="Han C."/>
            <person name="Tapia R."/>
            <person name="Land M."/>
            <person name="Hauser L."/>
            <person name="Jeffries C."/>
            <person name="Kyrpides N."/>
            <person name="Ivanova N."/>
            <person name="Ovchinnikova G."/>
            <person name="Brumm P."/>
            <person name="Mead D."/>
            <person name="Woyke T."/>
        </authorList>
    </citation>
    <scope>NUCLEOTIDE SEQUENCE [LARGE SCALE GENOMIC DNA]</scope>
    <source>
        <strain evidence="2">Y4.1MC1</strain>
    </source>
</reference>
<keyword evidence="1" id="KW-0812">Transmembrane</keyword>
<protein>
    <recommendedName>
        <fullName evidence="3">ABC transporter permease</fullName>
    </recommendedName>
</protein>